<organism evidence="1 2">
    <name type="scientific">Durusdinium trenchii</name>
    <dbReference type="NCBI Taxonomy" id="1381693"/>
    <lineage>
        <taxon>Eukaryota</taxon>
        <taxon>Sar</taxon>
        <taxon>Alveolata</taxon>
        <taxon>Dinophyceae</taxon>
        <taxon>Suessiales</taxon>
        <taxon>Symbiodiniaceae</taxon>
        <taxon>Durusdinium</taxon>
    </lineage>
</organism>
<gene>
    <name evidence="1" type="ORF">CCMP2556_LOCUS16070</name>
</gene>
<keyword evidence="2" id="KW-1185">Reference proteome</keyword>
<dbReference type="Proteomes" id="UP001642484">
    <property type="component" value="Unassembled WGS sequence"/>
</dbReference>
<proteinExistence type="predicted"/>
<reference evidence="1 2" key="1">
    <citation type="submission" date="2024-02" db="EMBL/GenBank/DDBJ databases">
        <authorList>
            <person name="Chen Y."/>
            <person name="Shah S."/>
            <person name="Dougan E. K."/>
            <person name="Thang M."/>
            <person name="Chan C."/>
        </authorList>
    </citation>
    <scope>NUCLEOTIDE SEQUENCE [LARGE SCALE GENOMIC DNA]</scope>
</reference>
<dbReference type="EMBL" id="CAXAMN010008557">
    <property type="protein sequence ID" value="CAK9025648.1"/>
    <property type="molecule type" value="Genomic_DNA"/>
</dbReference>
<comment type="caution">
    <text evidence="1">The sequence shown here is derived from an EMBL/GenBank/DDBJ whole genome shotgun (WGS) entry which is preliminary data.</text>
</comment>
<name>A0ABP0KFP6_9DINO</name>
<sequence>MEVGLDGLFGEKFARRREDTPAAPKNAVMVQPAMGDCVWVAAEPLGFLMLGQEVSLNSKVGVQVGDRHAMARRMGDWVKVTEVGEYAGKRRSLFVQAVEMWSRRATHLFLRRNR</sequence>
<protein>
    <submittedName>
        <fullName evidence="1">Uncharacterized protein</fullName>
    </submittedName>
</protein>
<accession>A0ABP0KFP6</accession>
<evidence type="ECO:0000313" key="2">
    <source>
        <dbReference type="Proteomes" id="UP001642484"/>
    </source>
</evidence>
<evidence type="ECO:0000313" key="1">
    <source>
        <dbReference type="EMBL" id="CAK9025648.1"/>
    </source>
</evidence>